<accession>A0A0N9I0H9</accession>
<dbReference type="KEGG" id="kphy:AOZ06_23665"/>
<dbReference type="EMBL" id="CP012752">
    <property type="protein sequence ID" value="ALG09504.1"/>
    <property type="molecule type" value="Genomic_DNA"/>
</dbReference>
<reference evidence="3 4" key="1">
    <citation type="submission" date="2015-07" db="EMBL/GenBank/DDBJ databases">
        <title>Genome sequencing of Kibdelosporangium phytohabitans.</title>
        <authorList>
            <person name="Qin S."/>
            <person name="Xing K."/>
        </authorList>
    </citation>
    <scope>NUCLEOTIDE SEQUENCE [LARGE SCALE GENOMIC DNA]</scope>
    <source>
        <strain evidence="3 4">KLBMP1111</strain>
    </source>
</reference>
<dbReference type="Proteomes" id="UP000063699">
    <property type="component" value="Chromosome"/>
</dbReference>
<proteinExistence type="predicted"/>
<sequence length="226" mass="23948">MGARRLLLALVVAAGVVLPAQVATAAPGATITANPDGTYTLRQELTPEHLTRTPAGWTAVSSGAPTNTGWNGNGTSDGRAPAGHYDFEGPRTVLRSYFQFDVAQLRGARVLGAELSVLGVHSYSCGPTGITLSATAQVSPQTNWLSQPPVYSRQQRVEDGFCGGARWVRFPVAAEISQSAQNGWDFATFGLSATDESSRHGWRKYGTANTGQAPVLTVTFERLPQS</sequence>
<dbReference type="AlphaFoldDB" id="A0A0N9I0H9"/>
<gene>
    <name evidence="3" type="ORF">AOZ06_23665</name>
</gene>
<evidence type="ECO:0000313" key="4">
    <source>
        <dbReference type="Proteomes" id="UP000063699"/>
    </source>
</evidence>
<dbReference type="RefSeq" id="WP_054291408.1">
    <property type="nucleotide sequence ID" value="NZ_CP012752.1"/>
</dbReference>
<feature type="compositionally biased region" description="Polar residues" evidence="1">
    <location>
        <begin position="59"/>
        <end position="76"/>
    </location>
</feature>
<keyword evidence="2" id="KW-0732">Signal</keyword>
<protein>
    <submittedName>
        <fullName evidence="3">Uncharacterized protein</fullName>
    </submittedName>
</protein>
<keyword evidence="4" id="KW-1185">Reference proteome</keyword>
<feature type="chain" id="PRO_5006035696" evidence="2">
    <location>
        <begin position="26"/>
        <end position="226"/>
    </location>
</feature>
<feature type="signal peptide" evidence="2">
    <location>
        <begin position="1"/>
        <end position="25"/>
    </location>
</feature>
<evidence type="ECO:0000256" key="2">
    <source>
        <dbReference type="SAM" id="SignalP"/>
    </source>
</evidence>
<evidence type="ECO:0000313" key="3">
    <source>
        <dbReference type="EMBL" id="ALG09504.1"/>
    </source>
</evidence>
<dbReference type="STRING" id="860235.AOZ06_23665"/>
<organism evidence="3 4">
    <name type="scientific">Kibdelosporangium phytohabitans</name>
    <dbReference type="NCBI Taxonomy" id="860235"/>
    <lineage>
        <taxon>Bacteria</taxon>
        <taxon>Bacillati</taxon>
        <taxon>Actinomycetota</taxon>
        <taxon>Actinomycetes</taxon>
        <taxon>Pseudonocardiales</taxon>
        <taxon>Pseudonocardiaceae</taxon>
        <taxon>Kibdelosporangium</taxon>
    </lineage>
</organism>
<name>A0A0N9I0H9_9PSEU</name>
<feature type="region of interest" description="Disordered" evidence="1">
    <location>
        <begin position="56"/>
        <end position="76"/>
    </location>
</feature>
<dbReference type="NCBIfam" id="NF033679">
    <property type="entry name" value="DNRLRE_dom"/>
    <property type="match status" value="1"/>
</dbReference>
<evidence type="ECO:0000256" key="1">
    <source>
        <dbReference type="SAM" id="MobiDB-lite"/>
    </source>
</evidence>